<reference evidence="8 9" key="1">
    <citation type="submission" date="2014-02" db="EMBL/GenBank/DDBJ databases">
        <title>Transposable element dynamics among asymbiotic and ectomycorrhizal Amanita fungi.</title>
        <authorList>
            <consortium name="DOE Joint Genome Institute"/>
            <person name="Hess J."/>
            <person name="Skrede I."/>
            <person name="Wolfe B."/>
            <person name="LaButti K."/>
            <person name="Ohm R.A."/>
            <person name="Grigoriev I.V."/>
            <person name="Pringle A."/>
        </authorList>
    </citation>
    <scope>NUCLEOTIDE SEQUENCE [LARGE SCALE GENOMIC DNA]</scope>
    <source>
        <strain evidence="8 9">SKay4041</strain>
    </source>
</reference>
<feature type="compositionally biased region" description="Basic and acidic residues" evidence="7">
    <location>
        <begin position="263"/>
        <end position="305"/>
    </location>
</feature>
<keyword evidence="3" id="KW-0690">Ribosome biogenesis</keyword>
<dbReference type="Proteomes" id="UP000242287">
    <property type="component" value="Unassembled WGS sequence"/>
</dbReference>
<dbReference type="Pfam" id="PF04147">
    <property type="entry name" value="Nop14"/>
    <property type="match status" value="2"/>
</dbReference>
<proteinExistence type="inferred from homology"/>
<sequence length="772" mass="87608">MSNERKAMNLLNPFDIKTTRLKHNVGGRRIKGVSGKPTKSKQAGLEQRKKTLLREYEQRNRAGGILDRRFGEDNPTMSLEEKMLERFMRERQRTSRGAAFALEDGEELTHYGQSLSAMDDFDNAGLGLDDEDDLTDDGQDFLQVADFDDNGSRLRREEQEDEGSDASSTIVPKSKAEVMTEVIAKSKEHKLLRQMERERGDHIRLKLDQDFDSLRELLYSAPPIPANDVSSDNVHSTEKSTHQQNVISSSSVPNPEDQLLVASEDKDYDQRVRELAFDKRSKPKDRTKTKEELEVEAKEALDKAERKRLRRMEGLSESESESEGRGRLKRKRGGDDLDDDFDSGGDEFDGIGAGLTAVEEEDIAMEDNKPTFQAPSVAIIDHILHITAPPTPRIGRLSSFLPQLVALTKAHPTQTAEYIVKKLILMQKNLSHGLSQGQLNLQARTWPGLPELSLLRVIAVLWPTSDLTHVVVSPARILMGSYLGLCRVRSLTDIASGLFLCTLFLHYEVLSKRFVPEVINFLINTVLHLAPHGYKTSSSLPGTFASPDFGSNQYPDLTLNTKSGKGRIPTKPNLLALLSLEEPNEQAKADLLGLALDLLNRFADMYKGLEGFIELFEPILEIIQNIKTRRLAEEFQSRIHSLKNTLNRLLKFARHSRQPLQLQSHKPIPIPTYIPKFETSTSLFMKRKDPDHDRNEAAKLRSQFKQERKGAIRELRKDARFLAGVQLEKQKEKDRAYNERMKRVFGSLEGERAEEKAMMREKVKEKKRAGRR</sequence>
<feature type="compositionally biased region" description="Polar residues" evidence="7">
    <location>
        <begin position="242"/>
        <end position="253"/>
    </location>
</feature>
<evidence type="ECO:0000313" key="8">
    <source>
        <dbReference type="EMBL" id="PFH50129.1"/>
    </source>
</evidence>
<keyword evidence="5" id="KW-0539">Nucleus</keyword>
<dbReference type="GO" id="GO:0032040">
    <property type="term" value="C:small-subunit processome"/>
    <property type="evidence" value="ECO:0007669"/>
    <property type="project" value="InterPro"/>
</dbReference>
<dbReference type="GO" id="GO:0030490">
    <property type="term" value="P:maturation of SSU-rRNA"/>
    <property type="evidence" value="ECO:0007669"/>
    <property type="project" value="TreeGrafter"/>
</dbReference>
<keyword evidence="4" id="KW-0698">rRNA processing</keyword>
<evidence type="ECO:0000256" key="1">
    <source>
        <dbReference type="ARBA" id="ARBA00004604"/>
    </source>
</evidence>
<protein>
    <recommendedName>
        <fullName evidence="10">Nop14-like protein</fullName>
    </recommendedName>
</protein>
<dbReference type="STRING" id="703135.A0A2A9NHP4"/>
<dbReference type="PANTHER" id="PTHR23183">
    <property type="entry name" value="NOP14"/>
    <property type="match status" value="1"/>
</dbReference>
<keyword evidence="9" id="KW-1185">Reference proteome</keyword>
<name>A0A2A9NHP4_9AGAR</name>
<feature type="region of interest" description="Disordered" evidence="7">
    <location>
        <begin position="225"/>
        <end position="347"/>
    </location>
</feature>
<evidence type="ECO:0000256" key="5">
    <source>
        <dbReference type="ARBA" id="ARBA00023242"/>
    </source>
</evidence>
<evidence type="ECO:0000256" key="7">
    <source>
        <dbReference type="SAM" id="MobiDB-lite"/>
    </source>
</evidence>
<dbReference type="InterPro" id="IPR007276">
    <property type="entry name" value="Nop14"/>
</dbReference>
<gene>
    <name evidence="8" type="ORF">AMATHDRAFT_61585</name>
</gene>
<comment type="function">
    <text evidence="6">Involved in nucleolar processing of pre-18S ribosomal RNA. Has a role in the nuclear export of 40S pre-ribosomal subunit to the cytoplasm.</text>
</comment>
<evidence type="ECO:0000313" key="9">
    <source>
        <dbReference type="Proteomes" id="UP000242287"/>
    </source>
</evidence>
<organism evidence="8 9">
    <name type="scientific">Amanita thiersii Skay4041</name>
    <dbReference type="NCBI Taxonomy" id="703135"/>
    <lineage>
        <taxon>Eukaryota</taxon>
        <taxon>Fungi</taxon>
        <taxon>Dikarya</taxon>
        <taxon>Basidiomycota</taxon>
        <taxon>Agaricomycotina</taxon>
        <taxon>Agaricomycetes</taxon>
        <taxon>Agaricomycetidae</taxon>
        <taxon>Agaricales</taxon>
        <taxon>Pluteineae</taxon>
        <taxon>Amanitaceae</taxon>
        <taxon>Amanita</taxon>
    </lineage>
</organism>
<feature type="compositionally biased region" description="Basic and acidic residues" evidence="7">
    <location>
        <begin position="750"/>
        <end position="764"/>
    </location>
</feature>
<dbReference type="EMBL" id="KZ302010">
    <property type="protein sequence ID" value="PFH50129.1"/>
    <property type="molecule type" value="Genomic_DNA"/>
</dbReference>
<dbReference type="OrthoDB" id="441771at2759"/>
<feature type="region of interest" description="Disordered" evidence="7">
    <location>
        <begin position="146"/>
        <end position="174"/>
    </location>
</feature>
<evidence type="ECO:0000256" key="4">
    <source>
        <dbReference type="ARBA" id="ARBA00022552"/>
    </source>
</evidence>
<dbReference type="AlphaFoldDB" id="A0A2A9NHP4"/>
<feature type="compositionally biased region" description="Acidic residues" evidence="7">
    <location>
        <begin position="336"/>
        <end position="347"/>
    </location>
</feature>
<dbReference type="GO" id="GO:0030692">
    <property type="term" value="C:Noc4p-Nop14p complex"/>
    <property type="evidence" value="ECO:0007669"/>
    <property type="project" value="TreeGrafter"/>
</dbReference>
<evidence type="ECO:0000256" key="2">
    <source>
        <dbReference type="ARBA" id="ARBA00007466"/>
    </source>
</evidence>
<evidence type="ECO:0000256" key="6">
    <source>
        <dbReference type="ARBA" id="ARBA00024695"/>
    </source>
</evidence>
<comment type="similarity">
    <text evidence="2">Belongs to the NOP14 family.</text>
</comment>
<dbReference type="PANTHER" id="PTHR23183:SF0">
    <property type="entry name" value="NUCLEOLAR PROTEIN 14"/>
    <property type="match status" value="1"/>
</dbReference>
<accession>A0A2A9NHP4</accession>
<comment type="subcellular location">
    <subcellularLocation>
        <location evidence="1">Nucleus</location>
        <location evidence="1">Nucleolus</location>
    </subcellularLocation>
</comment>
<feature type="region of interest" description="Disordered" evidence="7">
    <location>
        <begin position="750"/>
        <end position="772"/>
    </location>
</feature>
<evidence type="ECO:0000256" key="3">
    <source>
        <dbReference type="ARBA" id="ARBA00022517"/>
    </source>
</evidence>
<evidence type="ECO:0008006" key="10">
    <source>
        <dbReference type="Google" id="ProtNLM"/>
    </source>
</evidence>